<organism evidence="1 2">
    <name type="scientific">Rhodofomes roseus</name>
    <dbReference type="NCBI Taxonomy" id="34475"/>
    <lineage>
        <taxon>Eukaryota</taxon>
        <taxon>Fungi</taxon>
        <taxon>Dikarya</taxon>
        <taxon>Basidiomycota</taxon>
        <taxon>Agaricomycotina</taxon>
        <taxon>Agaricomycetes</taxon>
        <taxon>Polyporales</taxon>
        <taxon>Rhodofomes</taxon>
    </lineage>
</organism>
<dbReference type="GeneID" id="72003631"/>
<evidence type="ECO:0000313" key="1">
    <source>
        <dbReference type="EMBL" id="KAH9841146.1"/>
    </source>
</evidence>
<comment type="caution">
    <text evidence="1">The sequence shown here is derived from an EMBL/GenBank/DDBJ whole genome shotgun (WGS) entry which is preliminary data.</text>
</comment>
<keyword evidence="2" id="KW-1185">Reference proteome</keyword>
<sequence length="211" mass="23892">MPEIESLSTGPALLIRYGKTFVHLIHSWPTPEYDKSERSLPVYWPPMVCLASIDPYGIRHYVHELRHANHRASGDLELVPRTRTCIESIHSLLNDEVRECPTWVLVQTQRTDVRPNIHYFSPSVPVFLLLCSCRINSPVLTFCSRMLTSSGSTFVICHRECAFAESLLTDSRSGSGSRMILFSGLPSICKACCIRCRRGTSMIGVEFMTER</sequence>
<reference evidence="1 2" key="1">
    <citation type="journal article" date="2021" name="Environ. Microbiol.">
        <title>Gene family expansions and transcriptome signatures uncover fungal adaptations to wood decay.</title>
        <authorList>
            <person name="Hage H."/>
            <person name="Miyauchi S."/>
            <person name="Viragh M."/>
            <person name="Drula E."/>
            <person name="Min B."/>
            <person name="Chaduli D."/>
            <person name="Navarro D."/>
            <person name="Favel A."/>
            <person name="Norest M."/>
            <person name="Lesage-Meessen L."/>
            <person name="Balint B."/>
            <person name="Merenyi Z."/>
            <person name="de Eugenio L."/>
            <person name="Morin E."/>
            <person name="Martinez A.T."/>
            <person name="Baldrian P."/>
            <person name="Stursova M."/>
            <person name="Martinez M.J."/>
            <person name="Novotny C."/>
            <person name="Magnuson J.K."/>
            <person name="Spatafora J.W."/>
            <person name="Maurice S."/>
            <person name="Pangilinan J."/>
            <person name="Andreopoulos W."/>
            <person name="LaButti K."/>
            <person name="Hundley H."/>
            <person name="Na H."/>
            <person name="Kuo A."/>
            <person name="Barry K."/>
            <person name="Lipzen A."/>
            <person name="Henrissat B."/>
            <person name="Riley R."/>
            <person name="Ahrendt S."/>
            <person name="Nagy L.G."/>
            <person name="Grigoriev I.V."/>
            <person name="Martin F."/>
            <person name="Rosso M.N."/>
        </authorList>
    </citation>
    <scope>NUCLEOTIDE SEQUENCE [LARGE SCALE GENOMIC DNA]</scope>
    <source>
        <strain evidence="1 2">CIRM-BRFM 1785</strain>
    </source>
</reference>
<name>A0ABQ8KR85_9APHY</name>
<accession>A0ABQ8KR85</accession>
<gene>
    <name evidence="1" type="ORF">C8Q71DRAFT_743678</name>
</gene>
<protein>
    <submittedName>
        <fullName evidence="1">Uncharacterized protein</fullName>
    </submittedName>
</protein>
<dbReference type="RefSeq" id="XP_047782612.1">
    <property type="nucleotide sequence ID" value="XM_047922899.1"/>
</dbReference>
<dbReference type="Proteomes" id="UP000814176">
    <property type="component" value="Unassembled WGS sequence"/>
</dbReference>
<dbReference type="EMBL" id="JADCUA010000004">
    <property type="protein sequence ID" value="KAH9841146.1"/>
    <property type="molecule type" value="Genomic_DNA"/>
</dbReference>
<proteinExistence type="predicted"/>
<evidence type="ECO:0000313" key="2">
    <source>
        <dbReference type="Proteomes" id="UP000814176"/>
    </source>
</evidence>